<evidence type="ECO:0000256" key="5">
    <source>
        <dbReference type="ARBA" id="ARBA00029903"/>
    </source>
</evidence>
<dbReference type="EC" id="3.1.1.4" evidence="2"/>
<feature type="chain" id="PRO_5008587661" description="phospholipase A2" evidence="6">
    <location>
        <begin position="23"/>
        <end position="310"/>
    </location>
</feature>
<dbReference type="GO" id="GO:0016042">
    <property type="term" value="P:lipid catabolic process"/>
    <property type="evidence" value="ECO:0007669"/>
    <property type="project" value="UniProtKB-KW"/>
</dbReference>
<dbReference type="GO" id="GO:0004623">
    <property type="term" value="F:phospholipase A2 activity"/>
    <property type="evidence" value="ECO:0007669"/>
    <property type="project" value="UniProtKB-EC"/>
</dbReference>
<organism evidence="8">
    <name type="scientific">Graphocephala atropunctata</name>
    <dbReference type="NCBI Taxonomy" id="36148"/>
    <lineage>
        <taxon>Eukaryota</taxon>
        <taxon>Metazoa</taxon>
        <taxon>Ecdysozoa</taxon>
        <taxon>Arthropoda</taxon>
        <taxon>Hexapoda</taxon>
        <taxon>Insecta</taxon>
        <taxon>Pterygota</taxon>
        <taxon>Neoptera</taxon>
        <taxon>Paraneoptera</taxon>
        <taxon>Hemiptera</taxon>
        <taxon>Auchenorrhyncha</taxon>
        <taxon>Membracoidea</taxon>
        <taxon>Cicadellidae</taxon>
        <taxon>Cicadellinae</taxon>
        <taxon>Cicadellini</taxon>
        <taxon>Graphocephala</taxon>
    </lineage>
</organism>
<dbReference type="CDD" id="cd04704">
    <property type="entry name" value="PLA2_bee_venom_like"/>
    <property type="match status" value="1"/>
</dbReference>
<evidence type="ECO:0000256" key="4">
    <source>
        <dbReference type="ARBA" id="ARBA00023098"/>
    </source>
</evidence>
<dbReference type="Gene3D" id="1.20.90.10">
    <property type="entry name" value="Phospholipase A2 domain"/>
    <property type="match status" value="1"/>
</dbReference>
<proteinExistence type="predicted"/>
<reference evidence="8" key="1">
    <citation type="submission" date="2015-11" db="EMBL/GenBank/DDBJ databases">
        <title>De novo transcriptome assembly of four potential Pierce s Disease insect vectors from Arizona vineyards.</title>
        <authorList>
            <person name="Tassone E.E."/>
        </authorList>
    </citation>
    <scope>NUCLEOTIDE SEQUENCE</scope>
</reference>
<evidence type="ECO:0000256" key="1">
    <source>
        <dbReference type="ARBA" id="ARBA00001913"/>
    </source>
</evidence>
<dbReference type="PANTHER" id="PTHR12253">
    <property type="entry name" value="RH14732P"/>
    <property type="match status" value="1"/>
</dbReference>
<dbReference type="AlphaFoldDB" id="A0A1B6LPQ8"/>
<evidence type="ECO:0000256" key="3">
    <source>
        <dbReference type="ARBA" id="ARBA00022963"/>
    </source>
</evidence>
<keyword evidence="4" id="KW-0443">Lipid metabolism</keyword>
<dbReference type="GO" id="GO:0050482">
    <property type="term" value="P:arachidonate secretion"/>
    <property type="evidence" value="ECO:0007669"/>
    <property type="project" value="InterPro"/>
</dbReference>
<dbReference type="InterPro" id="IPR036444">
    <property type="entry name" value="PLipase_A2_dom_sf"/>
</dbReference>
<feature type="domain" description="Phospholipase A2-like central" evidence="7">
    <location>
        <begin position="183"/>
        <end position="278"/>
    </location>
</feature>
<evidence type="ECO:0000256" key="2">
    <source>
        <dbReference type="ARBA" id="ARBA00013278"/>
    </source>
</evidence>
<accession>A0A1B6LPQ8</accession>
<keyword evidence="6" id="KW-0732">Signal</keyword>
<feature type="signal peptide" evidence="6">
    <location>
        <begin position="1"/>
        <end position="22"/>
    </location>
</feature>
<dbReference type="EMBL" id="GEBQ01014331">
    <property type="protein sequence ID" value="JAT25646.1"/>
    <property type="molecule type" value="Transcribed_RNA"/>
</dbReference>
<name>A0A1B6LPQ8_9HEMI</name>
<evidence type="ECO:0000313" key="9">
    <source>
        <dbReference type="EMBL" id="JAT30957.1"/>
    </source>
</evidence>
<evidence type="ECO:0000313" key="8">
    <source>
        <dbReference type="EMBL" id="JAT25646.1"/>
    </source>
</evidence>
<keyword evidence="3" id="KW-0442">Lipid degradation</keyword>
<gene>
    <name evidence="8" type="ORF">g.27831</name>
    <name evidence="9" type="ORF">g.27835</name>
</gene>
<evidence type="ECO:0000256" key="6">
    <source>
        <dbReference type="SAM" id="SignalP"/>
    </source>
</evidence>
<dbReference type="EMBL" id="GEBQ01009020">
    <property type="protein sequence ID" value="JAT30957.1"/>
    <property type="molecule type" value="Transcribed_RNA"/>
</dbReference>
<comment type="cofactor">
    <cofactor evidence="1">
        <name>Ca(2+)</name>
        <dbReference type="ChEBI" id="CHEBI:29108"/>
    </cofactor>
</comment>
<sequence>MMLSFRWIYFVVVFWSFGLTCSKVHNFLSTDALTDGEMERLVHYNGLTAKETSVVAKGDTQGQSLKLRQVTDGVHFIQLIYSGDGVLRDCEYIRQRQAVRSFLESVRDAVDSRGNVTSLDGKSLPMELAEWMDYPHLKDQCRRIHRKLKRLARRKMHGSEHQRRRANKDIERRKRDLMDVMRVPGTKWCGKGYSATKYHQLGGFGGADKCCRLHDTTCPFYIPGFEEKYGLFNWRINTLMHCSCDKRFRACLKMADTGSANLVGKLFFNVVQTKCFVLKPEKICVHRTWWGKCKKMHYRKQAHIRDNMPY</sequence>
<dbReference type="InterPro" id="IPR016090">
    <property type="entry name" value="PLA2-like_dom"/>
</dbReference>
<dbReference type="SUPFAM" id="SSF48619">
    <property type="entry name" value="Phospholipase A2, PLA2"/>
    <property type="match status" value="1"/>
</dbReference>
<protein>
    <recommendedName>
        <fullName evidence="2">phospholipase A2</fullName>
        <ecNumber evidence="2">3.1.1.4</ecNumber>
    </recommendedName>
    <alternativeName>
        <fullName evidence="5">Phosphatidylcholine 2-acylhydrolase</fullName>
    </alternativeName>
</protein>
<evidence type="ECO:0000259" key="7">
    <source>
        <dbReference type="Pfam" id="PF05826"/>
    </source>
</evidence>
<dbReference type="Pfam" id="PF05826">
    <property type="entry name" value="Phospholip_A2_2"/>
    <property type="match status" value="1"/>
</dbReference>
<dbReference type="GO" id="GO:0006644">
    <property type="term" value="P:phospholipid metabolic process"/>
    <property type="evidence" value="ECO:0007669"/>
    <property type="project" value="InterPro"/>
</dbReference>